<dbReference type="SMART" id="SM00184">
    <property type="entry name" value="RING"/>
    <property type="match status" value="1"/>
</dbReference>
<evidence type="ECO:0000259" key="6">
    <source>
        <dbReference type="PROSITE" id="PS50089"/>
    </source>
</evidence>
<proteinExistence type="predicted"/>
<dbReference type="InterPro" id="IPR013083">
    <property type="entry name" value="Znf_RING/FYVE/PHD"/>
</dbReference>
<keyword evidence="1" id="KW-0479">Metal-binding</keyword>
<keyword evidence="3" id="KW-0862">Zinc</keyword>
<dbReference type="PANTHER" id="PTHR25465">
    <property type="entry name" value="B-BOX DOMAIN CONTAINING"/>
    <property type="match status" value="1"/>
</dbReference>
<dbReference type="Gene3D" id="3.30.160.60">
    <property type="entry name" value="Classic Zinc Finger"/>
    <property type="match status" value="1"/>
</dbReference>
<feature type="compositionally biased region" description="Basic residues" evidence="5">
    <location>
        <begin position="449"/>
        <end position="463"/>
    </location>
</feature>
<dbReference type="PROSITE" id="PS00518">
    <property type="entry name" value="ZF_RING_1"/>
    <property type="match status" value="1"/>
</dbReference>
<dbReference type="PROSITE" id="PS50119">
    <property type="entry name" value="ZF_BBOX"/>
    <property type="match status" value="1"/>
</dbReference>
<evidence type="ECO:0000256" key="2">
    <source>
        <dbReference type="ARBA" id="ARBA00022771"/>
    </source>
</evidence>
<dbReference type="AlphaFoldDB" id="A0A3Q2Z005"/>
<dbReference type="STRING" id="109280.ENSHCOP00000024677"/>
<dbReference type="Pfam" id="PF00643">
    <property type="entry name" value="zf-B_box"/>
    <property type="match status" value="1"/>
</dbReference>
<dbReference type="PROSITE" id="PS50089">
    <property type="entry name" value="ZF_RING_2"/>
    <property type="match status" value="1"/>
</dbReference>
<evidence type="ECO:0000256" key="5">
    <source>
        <dbReference type="SAM" id="MobiDB-lite"/>
    </source>
</evidence>
<dbReference type="InterPro" id="IPR051051">
    <property type="entry name" value="E3_ubiq-ligase_TRIM/RNF"/>
</dbReference>
<evidence type="ECO:0000256" key="4">
    <source>
        <dbReference type="PROSITE-ProRule" id="PRU00024"/>
    </source>
</evidence>
<name>A0A3Q2Z005_HIPCM</name>
<dbReference type="Proteomes" id="UP000264820">
    <property type="component" value="Unplaced"/>
</dbReference>
<dbReference type="Gene3D" id="4.10.830.40">
    <property type="match status" value="1"/>
</dbReference>
<dbReference type="Ensembl" id="ENSHCOT00000018489.1">
    <property type="protein sequence ID" value="ENSHCOP00000024677.1"/>
    <property type="gene ID" value="ENSHCOG00000014206.1"/>
</dbReference>
<evidence type="ECO:0000256" key="1">
    <source>
        <dbReference type="ARBA" id="ARBA00022723"/>
    </source>
</evidence>
<dbReference type="GeneTree" id="ENSGT01150000286931"/>
<dbReference type="SUPFAM" id="SSF57850">
    <property type="entry name" value="RING/U-box"/>
    <property type="match status" value="1"/>
</dbReference>
<dbReference type="SMART" id="SM00336">
    <property type="entry name" value="BBOX"/>
    <property type="match status" value="1"/>
</dbReference>
<reference evidence="8" key="2">
    <citation type="submission" date="2025-09" db="UniProtKB">
        <authorList>
            <consortium name="Ensembl"/>
        </authorList>
    </citation>
    <scope>IDENTIFICATION</scope>
</reference>
<evidence type="ECO:0000313" key="8">
    <source>
        <dbReference type="Ensembl" id="ENSHCOP00000024677.1"/>
    </source>
</evidence>
<accession>A0A3Q2Z005</accession>
<feature type="compositionally biased region" description="Low complexity" evidence="5">
    <location>
        <begin position="439"/>
        <end position="448"/>
    </location>
</feature>
<dbReference type="Gene3D" id="3.30.40.10">
    <property type="entry name" value="Zinc/RING finger domain, C3HC4 (zinc finger)"/>
    <property type="match status" value="1"/>
</dbReference>
<dbReference type="Pfam" id="PF25600">
    <property type="entry name" value="TRIM_CC"/>
    <property type="match status" value="1"/>
</dbReference>
<sequence>MAQAGVVLDQDQFTCSVCLDVLREPVTIPCGHSYCSDCIRNYWDQDEYLGVFMCPQCRQSFSPRPALARSTLLADVVDRFKRSGLQEVLAGGGGQQQQQQSLAEASDVECDVCPERKNKAVSSCLVCLASYCQLHVRPHHESAVFKKHKLVSASKRLQESVCPRHDKLLEVYCRTDKQCICSMCLTDEHKGHDTVLVEVEIELQKRQLAEMKLGSQQSIQQQEKAAQKLRQTIFSLNHSARLAAETSDSVFSDLVRCVELKRFEVRELIKAQQKQVVSQAQHILETIHKEVAEQKRREAELDRLALADDHLQFLQSCQSLDALPPASSTMPAIATEPALTFDAATKAVCDFKELLQEVCQDGFVSIYEKVREVVISAPSNLPVHATTPSAGSTTPSADVQPADKMEEAEFLSPGLDQSCVSPLNPFLNPGPPVPMFVFSSSGSKMSSASRHRHLQRRPQARKK</sequence>
<evidence type="ECO:0000256" key="3">
    <source>
        <dbReference type="ARBA" id="ARBA00022833"/>
    </source>
</evidence>
<dbReference type="InterPro" id="IPR000315">
    <property type="entry name" value="Znf_B-box"/>
</dbReference>
<keyword evidence="9" id="KW-1185">Reference proteome</keyword>
<evidence type="ECO:0000259" key="7">
    <source>
        <dbReference type="PROSITE" id="PS50119"/>
    </source>
</evidence>
<feature type="region of interest" description="Disordered" evidence="5">
    <location>
        <begin position="438"/>
        <end position="463"/>
    </location>
</feature>
<dbReference type="GO" id="GO:0008270">
    <property type="term" value="F:zinc ion binding"/>
    <property type="evidence" value="ECO:0007669"/>
    <property type="project" value="UniProtKB-KW"/>
</dbReference>
<dbReference type="SUPFAM" id="SSF57845">
    <property type="entry name" value="B-box zinc-binding domain"/>
    <property type="match status" value="1"/>
</dbReference>
<dbReference type="InterPro" id="IPR058030">
    <property type="entry name" value="TRIM8/14/16/25/29/45/65_CC"/>
</dbReference>
<dbReference type="OMA" id="GSRHKHP"/>
<evidence type="ECO:0000313" key="9">
    <source>
        <dbReference type="Proteomes" id="UP000264820"/>
    </source>
</evidence>
<feature type="domain" description="B box-type" evidence="7">
    <location>
        <begin position="157"/>
        <end position="197"/>
    </location>
</feature>
<protein>
    <submittedName>
        <fullName evidence="8">FinTRIM family, member 67</fullName>
    </submittedName>
</protein>
<dbReference type="Pfam" id="PF15227">
    <property type="entry name" value="zf-C3HC4_4"/>
    <property type="match status" value="1"/>
</dbReference>
<dbReference type="PANTHER" id="PTHR25465:SF75">
    <property type="entry name" value="E3 UBIQUITIN_ISG15 LIGASE TRIM25-RELATED"/>
    <property type="match status" value="1"/>
</dbReference>
<dbReference type="GO" id="GO:0005737">
    <property type="term" value="C:cytoplasm"/>
    <property type="evidence" value="ECO:0007669"/>
    <property type="project" value="Ensembl"/>
</dbReference>
<dbReference type="InterPro" id="IPR001841">
    <property type="entry name" value="Znf_RING"/>
</dbReference>
<keyword evidence="2 4" id="KW-0863">Zinc-finger</keyword>
<reference evidence="8" key="1">
    <citation type="submission" date="2025-08" db="UniProtKB">
        <authorList>
            <consortium name="Ensembl"/>
        </authorList>
    </citation>
    <scope>IDENTIFICATION</scope>
</reference>
<dbReference type="CDD" id="cd19769">
    <property type="entry name" value="Bbox2_TRIM16-like"/>
    <property type="match status" value="1"/>
</dbReference>
<organism evidence="8 9">
    <name type="scientific">Hippocampus comes</name>
    <name type="common">Tiger tail seahorse</name>
    <dbReference type="NCBI Taxonomy" id="109280"/>
    <lineage>
        <taxon>Eukaryota</taxon>
        <taxon>Metazoa</taxon>
        <taxon>Chordata</taxon>
        <taxon>Craniata</taxon>
        <taxon>Vertebrata</taxon>
        <taxon>Euteleostomi</taxon>
        <taxon>Actinopterygii</taxon>
        <taxon>Neopterygii</taxon>
        <taxon>Teleostei</taxon>
        <taxon>Neoteleostei</taxon>
        <taxon>Acanthomorphata</taxon>
        <taxon>Syngnathiaria</taxon>
        <taxon>Syngnathiformes</taxon>
        <taxon>Syngnathoidei</taxon>
        <taxon>Syngnathidae</taxon>
        <taxon>Hippocampus</taxon>
    </lineage>
</organism>
<feature type="domain" description="RING-type" evidence="6">
    <location>
        <begin position="15"/>
        <end position="58"/>
    </location>
</feature>
<dbReference type="InterPro" id="IPR017907">
    <property type="entry name" value="Znf_RING_CS"/>
</dbReference>